<name>A0A2H1FFC4_9ARCH</name>
<dbReference type="Proteomes" id="UP000230607">
    <property type="component" value="Chromosome 1"/>
</dbReference>
<protein>
    <submittedName>
        <fullName evidence="1">Uncharacterized protein</fullName>
    </submittedName>
</protein>
<organism evidence="1 2">
    <name type="scientific">Candidatus Nitrosotalea okcheonensis</name>
    <dbReference type="NCBI Taxonomy" id="1903276"/>
    <lineage>
        <taxon>Archaea</taxon>
        <taxon>Nitrososphaerota</taxon>
        <taxon>Nitrososphaeria</taxon>
        <taxon>Nitrosotaleales</taxon>
        <taxon>Nitrosotaleaceae</taxon>
        <taxon>Nitrosotalea</taxon>
    </lineage>
</organism>
<evidence type="ECO:0000313" key="2">
    <source>
        <dbReference type="Proteomes" id="UP000230607"/>
    </source>
</evidence>
<sequence length="58" mass="6466">MPRPSSLLKPSHPSIGVGTSAYSVIILHDYTRRSLLVPGYGYQLRPSLNNFLPSCIFF</sequence>
<proteinExistence type="predicted"/>
<accession>A0A2H1FFC4</accession>
<dbReference type="EMBL" id="LT841358">
    <property type="protein sequence ID" value="SMH71475.1"/>
    <property type="molecule type" value="Genomic_DNA"/>
</dbReference>
<keyword evidence="2" id="KW-1185">Reference proteome</keyword>
<dbReference type="AlphaFoldDB" id="A0A2H1FFC4"/>
<gene>
    <name evidence="1" type="ORF">NCS_11287</name>
</gene>
<evidence type="ECO:0000313" key="1">
    <source>
        <dbReference type="EMBL" id="SMH71475.1"/>
    </source>
</evidence>
<reference evidence="2" key="1">
    <citation type="submission" date="2017-03" db="EMBL/GenBank/DDBJ databases">
        <authorList>
            <person name="Herbold C."/>
        </authorList>
    </citation>
    <scope>NUCLEOTIDE SEQUENCE [LARGE SCALE GENOMIC DNA]</scope>
</reference>